<dbReference type="Proteomes" id="UP000828390">
    <property type="component" value="Unassembled WGS sequence"/>
</dbReference>
<reference evidence="1" key="2">
    <citation type="submission" date="2020-11" db="EMBL/GenBank/DDBJ databases">
        <authorList>
            <person name="McCartney M.A."/>
            <person name="Auch B."/>
            <person name="Kono T."/>
            <person name="Mallez S."/>
            <person name="Becker A."/>
            <person name="Gohl D.M."/>
            <person name="Silverstein K.A.T."/>
            <person name="Koren S."/>
            <person name="Bechman K.B."/>
            <person name="Herman A."/>
            <person name="Abrahante J.E."/>
            <person name="Garbe J."/>
        </authorList>
    </citation>
    <scope>NUCLEOTIDE SEQUENCE</scope>
    <source>
        <strain evidence="1">Duluth1</strain>
        <tissue evidence="1">Whole animal</tissue>
    </source>
</reference>
<organism evidence="1 2">
    <name type="scientific">Dreissena polymorpha</name>
    <name type="common">Zebra mussel</name>
    <name type="synonym">Mytilus polymorpha</name>
    <dbReference type="NCBI Taxonomy" id="45954"/>
    <lineage>
        <taxon>Eukaryota</taxon>
        <taxon>Metazoa</taxon>
        <taxon>Spiralia</taxon>
        <taxon>Lophotrochozoa</taxon>
        <taxon>Mollusca</taxon>
        <taxon>Bivalvia</taxon>
        <taxon>Autobranchia</taxon>
        <taxon>Heteroconchia</taxon>
        <taxon>Euheterodonta</taxon>
        <taxon>Imparidentia</taxon>
        <taxon>Neoheterodontei</taxon>
        <taxon>Myida</taxon>
        <taxon>Dreissenoidea</taxon>
        <taxon>Dreissenidae</taxon>
        <taxon>Dreissena</taxon>
    </lineage>
</organism>
<proteinExistence type="predicted"/>
<sequence length="53" mass="5984">MRITTVAGRSTPLMEMEHTTGIPHIKKRRECKALKQITEVICDPTFLYLGPNG</sequence>
<dbReference type="EMBL" id="JAIWYP010000012">
    <property type="protein sequence ID" value="KAH3730801.1"/>
    <property type="molecule type" value="Genomic_DNA"/>
</dbReference>
<protein>
    <submittedName>
        <fullName evidence="1">Uncharacterized protein</fullName>
    </submittedName>
</protein>
<evidence type="ECO:0000313" key="2">
    <source>
        <dbReference type="Proteomes" id="UP000828390"/>
    </source>
</evidence>
<comment type="caution">
    <text evidence="1">The sequence shown here is derived from an EMBL/GenBank/DDBJ whole genome shotgun (WGS) entry which is preliminary data.</text>
</comment>
<evidence type="ECO:0000313" key="1">
    <source>
        <dbReference type="EMBL" id="KAH3730801.1"/>
    </source>
</evidence>
<name>A0A9D4CTY6_DREPO</name>
<gene>
    <name evidence="1" type="ORF">DPMN_056799</name>
</gene>
<dbReference type="AlphaFoldDB" id="A0A9D4CTY6"/>
<reference evidence="1" key="1">
    <citation type="journal article" date="2019" name="bioRxiv">
        <title>The Genome of the Zebra Mussel, Dreissena polymorpha: A Resource for Invasive Species Research.</title>
        <authorList>
            <person name="McCartney M.A."/>
            <person name="Auch B."/>
            <person name="Kono T."/>
            <person name="Mallez S."/>
            <person name="Zhang Y."/>
            <person name="Obille A."/>
            <person name="Becker A."/>
            <person name="Abrahante J.E."/>
            <person name="Garbe J."/>
            <person name="Badalamenti J.P."/>
            <person name="Herman A."/>
            <person name="Mangelson H."/>
            <person name="Liachko I."/>
            <person name="Sullivan S."/>
            <person name="Sone E.D."/>
            <person name="Koren S."/>
            <person name="Silverstein K.A.T."/>
            <person name="Beckman K.B."/>
            <person name="Gohl D.M."/>
        </authorList>
    </citation>
    <scope>NUCLEOTIDE SEQUENCE</scope>
    <source>
        <strain evidence="1">Duluth1</strain>
        <tissue evidence="1">Whole animal</tissue>
    </source>
</reference>
<keyword evidence="2" id="KW-1185">Reference proteome</keyword>
<accession>A0A9D4CTY6</accession>